<dbReference type="Proteomes" id="UP000550401">
    <property type="component" value="Unassembled WGS sequence"/>
</dbReference>
<dbReference type="RefSeq" id="WP_182531499.1">
    <property type="nucleotide sequence ID" value="NZ_JACGXL010000004.1"/>
</dbReference>
<evidence type="ECO:0000313" key="4">
    <source>
        <dbReference type="Proteomes" id="UP000550401"/>
    </source>
</evidence>
<keyword evidence="2" id="KW-0472">Membrane</keyword>
<protein>
    <submittedName>
        <fullName evidence="3">General secretion pathway protein N</fullName>
    </submittedName>
</protein>
<keyword evidence="4" id="KW-1185">Reference proteome</keyword>
<keyword evidence="2" id="KW-0812">Transmembrane</keyword>
<feature type="compositionally biased region" description="Basic and acidic residues" evidence="1">
    <location>
        <begin position="208"/>
        <end position="237"/>
    </location>
</feature>
<comment type="caution">
    <text evidence="3">The sequence shown here is derived from an EMBL/GenBank/DDBJ whole genome shotgun (WGS) entry which is preliminary data.</text>
</comment>
<proteinExistence type="predicted"/>
<dbReference type="EMBL" id="JACGXL010000004">
    <property type="protein sequence ID" value="MBA8888447.1"/>
    <property type="molecule type" value="Genomic_DNA"/>
</dbReference>
<feature type="region of interest" description="Disordered" evidence="1">
    <location>
        <begin position="172"/>
        <end position="247"/>
    </location>
</feature>
<sequence>MNVRTARLMTNALAGICAVLVLIAILQYAGFGRGYSWSPDAESSEEHAPLAGIDKRTLQMPPASAFAAVEQHPLFNEDRQPTPVDAKAGSDAVEVVNPLNIALTGVILDDANHVRVAMFLDKTRNQSVALKVGMPLEGDQASWTLVEVRPRGAVFRSAANETTEVELETALAPTQGGAPRAATAAAGKPPANRPGGGPPPRNAGAARPDAKGDASQDLARRIEERRKQMREDAERLRNGSKPAQQNK</sequence>
<gene>
    <name evidence="3" type="ORF">FHW12_002680</name>
</gene>
<dbReference type="AlphaFoldDB" id="A0A839EV53"/>
<keyword evidence="2" id="KW-1133">Transmembrane helix</keyword>
<evidence type="ECO:0000313" key="3">
    <source>
        <dbReference type="EMBL" id="MBA8888447.1"/>
    </source>
</evidence>
<organism evidence="3 4">
    <name type="scientific">Dokdonella fugitiva</name>
    <dbReference type="NCBI Taxonomy" id="328517"/>
    <lineage>
        <taxon>Bacteria</taxon>
        <taxon>Pseudomonadati</taxon>
        <taxon>Pseudomonadota</taxon>
        <taxon>Gammaproteobacteria</taxon>
        <taxon>Lysobacterales</taxon>
        <taxon>Rhodanobacteraceae</taxon>
        <taxon>Dokdonella</taxon>
    </lineage>
</organism>
<feature type="transmembrane region" description="Helical" evidence="2">
    <location>
        <begin position="12"/>
        <end position="31"/>
    </location>
</feature>
<accession>A0A839EV53</accession>
<evidence type="ECO:0000256" key="2">
    <source>
        <dbReference type="SAM" id="Phobius"/>
    </source>
</evidence>
<feature type="compositionally biased region" description="Low complexity" evidence="1">
    <location>
        <begin position="172"/>
        <end position="190"/>
    </location>
</feature>
<name>A0A839EV53_9GAMM</name>
<reference evidence="3 4" key="1">
    <citation type="submission" date="2020-07" db="EMBL/GenBank/DDBJ databases">
        <title>Genomic Encyclopedia of Type Strains, Phase IV (KMG-V): Genome sequencing to study the core and pangenomes of soil and plant-associated prokaryotes.</title>
        <authorList>
            <person name="Whitman W."/>
        </authorList>
    </citation>
    <scope>NUCLEOTIDE SEQUENCE [LARGE SCALE GENOMIC DNA]</scope>
    <source>
        <strain evidence="3 4">RH2WT43</strain>
    </source>
</reference>
<evidence type="ECO:0000256" key="1">
    <source>
        <dbReference type="SAM" id="MobiDB-lite"/>
    </source>
</evidence>